<reference evidence="2 3" key="1">
    <citation type="journal article" date="2014" name="Appl. Environ. Microbiol.">
        <title>Elucidation of insertion elements encoded on plasmids and in vitro construction of shuttle vectors from the toxic cyanobacterium Planktothrix.</title>
        <authorList>
            <person name="Christiansen G."/>
            <person name="Goesmann A."/>
            <person name="Kurmayer R."/>
        </authorList>
    </citation>
    <scope>NUCLEOTIDE SEQUENCE [LARGE SCALE GENOMIC DNA]</scope>
    <source>
        <strain evidence="2 3">NIVA-CYA 126/8</strain>
    </source>
</reference>
<accession>A0A073CN53</accession>
<feature type="transmembrane region" description="Helical" evidence="1">
    <location>
        <begin position="207"/>
        <end position="226"/>
    </location>
</feature>
<evidence type="ECO:0000313" key="3">
    <source>
        <dbReference type="Proteomes" id="UP000027395"/>
    </source>
</evidence>
<dbReference type="GeneID" id="77286227"/>
<keyword evidence="3" id="KW-1185">Reference proteome</keyword>
<keyword evidence="1" id="KW-1133">Transmembrane helix</keyword>
<feature type="transmembrane region" description="Helical" evidence="1">
    <location>
        <begin position="181"/>
        <end position="201"/>
    </location>
</feature>
<dbReference type="PATRIC" id="fig|388467.6.peg.4487"/>
<dbReference type="Proteomes" id="UP000027395">
    <property type="component" value="Chromosome"/>
</dbReference>
<dbReference type="AlphaFoldDB" id="A0A073CN53"/>
<evidence type="ECO:0000313" key="2">
    <source>
        <dbReference type="EMBL" id="KEI69188.1"/>
    </source>
</evidence>
<dbReference type="RefSeq" id="WP_081846437.1">
    <property type="nucleotide sequence ID" value="NZ_CM002803.1"/>
</dbReference>
<dbReference type="EMBL" id="CM002803">
    <property type="protein sequence ID" value="KEI69188.1"/>
    <property type="molecule type" value="Genomic_DNA"/>
</dbReference>
<protein>
    <submittedName>
        <fullName evidence="2">CadD</fullName>
    </submittedName>
</protein>
<feature type="transmembrane region" description="Helical" evidence="1">
    <location>
        <begin position="42"/>
        <end position="65"/>
    </location>
</feature>
<keyword evidence="1" id="KW-0472">Membrane</keyword>
<gene>
    <name evidence="2" type="primary">cadD</name>
    <name evidence="2" type="ORF">A19Y_4548</name>
</gene>
<dbReference type="Pfam" id="PF03596">
    <property type="entry name" value="Cad"/>
    <property type="match status" value="1"/>
</dbReference>
<name>A0A073CN53_PLAA1</name>
<proteinExistence type="predicted"/>
<evidence type="ECO:0000256" key="1">
    <source>
        <dbReference type="SAM" id="Phobius"/>
    </source>
</evidence>
<dbReference type="HOGENOM" id="CLU_071117_1_0_3"/>
<organism evidence="2 3">
    <name type="scientific">Planktothrix agardhii (strain NIVA-CYA 126/8)</name>
    <dbReference type="NCBI Taxonomy" id="388467"/>
    <lineage>
        <taxon>Bacteria</taxon>
        <taxon>Bacillati</taxon>
        <taxon>Cyanobacteriota</taxon>
        <taxon>Cyanophyceae</taxon>
        <taxon>Oscillatoriophycideae</taxon>
        <taxon>Oscillatoriales</taxon>
        <taxon>Microcoleaceae</taxon>
        <taxon>Planktothrix</taxon>
    </lineage>
</organism>
<dbReference type="eggNOG" id="COG4300">
    <property type="taxonomic scope" value="Bacteria"/>
</dbReference>
<feature type="transmembrane region" description="Helical" evidence="1">
    <location>
        <begin position="141"/>
        <end position="169"/>
    </location>
</feature>
<feature type="transmembrane region" description="Helical" evidence="1">
    <location>
        <begin position="6"/>
        <end position="30"/>
    </location>
</feature>
<sequence length="280" mass="30599">MNEIFTAIFTGITAFTATNLDDLVILTLLFSQVNATFRRHHIVIGQYLGFCTLILASLVGFFGGLILPAEWIGLLGLVPITIGLNRLLNPDDDNDSSSEPELDTKISPASGLASLISPPAYSVAAITIANGSDNISIYMPLFASTGISSLLIIISVFLLLVGVWCYMTYKLTCQRDISNLLARYGNHFVPFVLIGLGVFIILDSASLSPVALITSCLCLMGLIKIIQASQFKKVPAEIFKLGSKQVQIKFCRNNNEFVNRWVNRNRLEMIPSIPSPDPEI</sequence>
<dbReference type="STRING" id="388467.A19Y_4548"/>
<dbReference type="InterPro" id="IPR004676">
    <property type="entry name" value="Cd-R_transporter"/>
</dbReference>
<keyword evidence="1" id="KW-0812">Transmembrane</keyword>